<evidence type="ECO:0000256" key="1">
    <source>
        <dbReference type="SAM" id="Phobius"/>
    </source>
</evidence>
<organism evidence="3 4">
    <name type="scientific">Nematocida parisii (strain ERTm3)</name>
    <name type="common">Nematode killer fungus</name>
    <dbReference type="NCBI Taxonomy" id="935791"/>
    <lineage>
        <taxon>Eukaryota</taxon>
        <taxon>Fungi</taxon>
        <taxon>Fungi incertae sedis</taxon>
        <taxon>Microsporidia</taxon>
        <taxon>Nematocida</taxon>
    </lineage>
</organism>
<dbReference type="EMBL" id="GL870882">
    <property type="protein sequence ID" value="EIJ87472.1"/>
    <property type="molecule type" value="Genomic_DNA"/>
</dbReference>
<keyword evidence="1" id="KW-1133">Transmembrane helix</keyword>
<proteinExistence type="predicted"/>
<dbReference type="InParanoid" id="I3EE25"/>
<accession>I3EE25</accession>
<protein>
    <submittedName>
        <fullName evidence="3">Uncharacterized protein</fullName>
    </submittedName>
</protein>
<keyword evidence="4" id="KW-1185">Reference proteome</keyword>
<evidence type="ECO:0000313" key="3">
    <source>
        <dbReference type="EMBL" id="EIJ87472.1"/>
    </source>
</evidence>
<dbReference type="VEuPathDB" id="MicrosporidiaDB:NEQG_02353"/>
<keyword evidence="2" id="KW-0732">Signal</keyword>
<dbReference type="AlphaFoldDB" id="I3EE25"/>
<dbReference type="Proteomes" id="UP000002872">
    <property type="component" value="Unassembled WGS sequence"/>
</dbReference>
<evidence type="ECO:0000313" key="4">
    <source>
        <dbReference type="Proteomes" id="UP000002872"/>
    </source>
</evidence>
<gene>
    <name evidence="3" type="ORF">NEQG_02353</name>
</gene>
<keyword evidence="1" id="KW-0812">Transmembrane</keyword>
<feature type="chain" id="PRO_5003670396" evidence="2">
    <location>
        <begin position="18"/>
        <end position="670"/>
    </location>
</feature>
<sequence length="670" mass="76303">MVKLSFIETSIILLILAARHSVCIKNEEINRNRIWDLRSKKPSPDVSKNNMYSPLTTTEKNTKPDFLKSVHIASSIPMDVQVIDDNTDYITVHISLRNYMMLECIDKLNIFSDEMVGIEFSASTLKRIKGLHLTLLPINTDVEVEKILFSPEENIIGMLIPMNSIIKYFTFALKNMFNNNACMTFDDLKCTVKPEHRRITIQLRKEYFIPTFDMAKDTTTIINQHVRYPDSLMVEYSIEKHDPIQNVLYKNNICVKKLIPDFMSTSLFNYSQQNEMPKIKYIDIDTANLQSILFSKMVEAFMDRKLINTVLLKKFKSKSANKNLCSDKPTYSFNKNGAIINSESVFVTKTNLEKNMYNLGLGDIIPSKYLETPNKMHIKEMAPEFSNQYGEITIAHIFDEKCKYDANNIESLEILMFALQSLIIEVSQLPLDKKTYRDITNIQQVIEPGIAYAIKNRENHKILSSSIYYYVVQVLYGTHKLKINYEKILGYLAYIDAHSPFIKKNASKQDLEKIIIASPALCNNFKKVILGCSCGEQVYEHSRCTVSKIPHNSIVVWNTNTECAQADRVQVIGCACIEELLKSHCNDNDCFIDKFTGECPVDEKGNVNKNIGSKNSGKNKSKKSAGVFVKKAKADDSSSFSSGTKTVISMVAIAFAIISICSSVYYIFFV</sequence>
<reference evidence="3" key="1">
    <citation type="submission" date="2011-01" db="EMBL/GenBank/DDBJ databases">
        <title>The Genome Sequence of Nematocida parisii strain ERTm3.</title>
        <authorList>
            <consortium name="The Broad Institute Genome Sequencing Platform"/>
            <consortium name="The Broad Institute Genome Sequencing Center for Infectious Disease"/>
            <person name="Cuomo C."/>
            <person name="Troemel E."/>
            <person name="Young S.K."/>
            <person name="Zeng Q."/>
            <person name="Gargeya S."/>
            <person name="Fitzgerald M."/>
            <person name="Haas B."/>
            <person name="Abouelleil A."/>
            <person name="Alvarado L."/>
            <person name="Arachchi H.M."/>
            <person name="Berlin A."/>
            <person name="Chapman S.B."/>
            <person name="Gearin G."/>
            <person name="Goldberg J."/>
            <person name="Griggs A."/>
            <person name="Gujja S."/>
            <person name="Hansen M."/>
            <person name="Heiman D."/>
            <person name="Howarth C."/>
            <person name="Larimer J."/>
            <person name="Lui A."/>
            <person name="MacDonald P.J.P."/>
            <person name="McCowen C."/>
            <person name="Montmayeur A."/>
            <person name="Murphy C."/>
            <person name="Neiman D."/>
            <person name="Pearson M."/>
            <person name="Priest M."/>
            <person name="Roberts A."/>
            <person name="Saif S."/>
            <person name="Shea T."/>
            <person name="Sisk P."/>
            <person name="Stolte C."/>
            <person name="Sykes S."/>
            <person name="Wortman J."/>
            <person name="Nusbaum C."/>
            <person name="Birren B."/>
        </authorList>
    </citation>
    <scope>NUCLEOTIDE SEQUENCE</scope>
    <source>
        <strain evidence="3">ERTm3</strain>
    </source>
</reference>
<feature type="signal peptide" evidence="2">
    <location>
        <begin position="1"/>
        <end position="17"/>
    </location>
</feature>
<dbReference type="HOGENOM" id="CLU_409973_0_0_1"/>
<evidence type="ECO:0000256" key="2">
    <source>
        <dbReference type="SAM" id="SignalP"/>
    </source>
</evidence>
<name>I3EE25_NEMP3</name>
<feature type="transmembrane region" description="Helical" evidence="1">
    <location>
        <begin position="647"/>
        <end position="668"/>
    </location>
</feature>
<dbReference type="OrthoDB" id="2190907at2759"/>
<keyword evidence="1" id="KW-0472">Membrane</keyword>